<dbReference type="GO" id="GO:0003677">
    <property type="term" value="F:DNA binding"/>
    <property type="evidence" value="ECO:0007669"/>
    <property type="project" value="UniProtKB-UniRule"/>
</dbReference>
<dbReference type="AlphaFoldDB" id="A0A4R4YGH5"/>
<dbReference type="PROSITE" id="PS51740">
    <property type="entry name" value="SPOVT_ABRB"/>
    <property type="match status" value="1"/>
</dbReference>
<dbReference type="InterPro" id="IPR037914">
    <property type="entry name" value="SpoVT-AbrB_sf"/>
</dbReference>
<dbReference type="SUPFAM" id="SSF89447">
    <property type="entry name" value="AbrB/MazE/MraZ-like"/>
    <property type="match status" value="1"/>
</dbReference>
<dbReference type="SMART" id="SM00966">
    <property type="entry name" value="SpoVT_AbrB"/>
    <property type="match status" value="1"/>
</dbReference>
<dbReference type="Proteomes" id="UP000294947">
    <property type="component" value="Unassembled WGS sequence"/>
</dbReference>
<protein>
    <submittedName>
        <fullName evidence="4">AbrB/MazE/SpoVT family DNA-binding domain-containing protein</fullName>
    </submittedName>
</protein>
<dbReference type="NCBIfam" id="TIGR01439">
    <property type="entry name" value="lp_hng_hel_AbrB"/>
    <property type="match status" value="1"/>
</dbReference>
<dbReference type="Gene3D" id="2.10.260.10">
    <property type="match status" value="1"/>
</dbReference>
<sequence>MKLTEKGQVTIPIDLRRELGLRPGDQIEIRLEGNALVLTRAHSVPSRGQRMVDLLRGSGHGEMTTDEIMELTRGE</sequence>
<dbReference type="RefSeq" id="WP_132489183.1">
    <property type="nucleotide sequence ID" value="NZ_SMKW01000036.1"/>
</dbReference>
<keyword evidence="1 4" id="KW-0238">DNA-binding</keyword>
<dbReference type="InterPro" id="IPR007159">
    <property type="entry name" value="SpoVT-AbrB_dom"/>
</dbReference>
<keyword evidence="5" id="KW-1185">Reference proteome</keyword>
<proteinExistence type="predicted"/>
<evidence type="ECO:0000256" key="1">
    <source>
        <dbReference type="PROSITE-ProRule" id="PRU01076"/>
    </source>
</evidence>
<organism evidence="4 5">
    <name type="scientific">Saccharopolyspora elongata</name>
    <dbReference type="NCBI Taxonomy" id="2530387"/>
    <lineage>
        <taxon>Bacteria</taxon>
        <taxon>Bacillati</taxon>
        <taxon>Actinomycetota</taxon>
        <taxon>Actinomycetes</taxon>
        <taxon>Pseudonocardiales</taxon>
        <taxon>Pseudonocardiaceae</taxon>
        <taxon>Saccharopolyspora</taxon>
    </lineage>
</organism>
<accession>A0A4R4YGH5</accession>
<dbReference type="Pfam" id="PF04014">
    <property type="entry name" value="MazE_antitoxin"/>
    <property type="match status" value="1"/>
</dbReference>
<dbReference type="OrthoDB" id="9811597at2"/>
<dbReference type="EMBL" id="SMKW01000036">
    <property type="protein sequence ID" value="TDD43941.1"/>
    <property type="molecule type" value="Genomic_DNA"/>
</dbReference>
<evidence type="ECO:0000256" key="2">
    <source>
        <dbReference type="SAM" id="MobiDB-lite"/>
    </source>
</evidence>
<comment type="caution">
    <text evidence="4">The sequence shown here is derived from an EMBL/GenBank/DDBJ whole genome shotgun (WGS) entry which is preliminary data.</text>
</comment>
<evidence type="ECO:0000259" key="3">
    <source>
        <dbReference type="PROSITE" id="PS51740"/>
    </source>
</evidence>
<feature type="region of interest" description="Disordered" evidence="2">
    <location>
        <begin position="55"/>
        <end position="75"/>
    </location>
</feature>
<gene>
    <name evidence="4" type="ORF">E1288_25275</name>
</gene>
<evidence type="ECO:0000313" key="4">
    <source>
        <dbReference type="EMBL" id="TDD43941.1"/>
    </source>
</evidence>
<reference evidence="4 5" key="1">
    <citation type="submission" date="2019-03" db="EMBL/GenBank/DDBJ databases">
        <title>Draft genome sequences of novel Actinobacteria.</title>
        <authorList>
            <person name="Sahin N."/>
            <person name="Ay H."/>
            <person name="Saygin H."/>
        </authorList>
    </citation>
    <scope>NUCLEOTIDE SEQUENCE [LARGE SCALE GENOMIC DNA]</scope>
    <source>
        <strain evidence="4 5">7K502</strain>
    </source>
</reference>
<name>A0A4R4YGH5_9PSEU</name>
<evidence type="ECO:0000313" key="5">
    <source>
        <dbReference type="Proteomes" id="UP000294947"/>
    </source>
</evidence>
<feature type="domain" description="SpoVT-AbrB" evidence="3">
    <location>
        <begin position="1"/>
        <end position="43"/>
    </location>
</feature>